<dbReference type="AlphaFoldDB" id="A0A7S4SSD3"/>
<sequence length="549" mass="62371">MVDVFLIVATVVVFLILIVAGLYLLVYFQHPDDKWDAWGPKIIVISGFIIACATVLLLPLDVANNEGYAGCDGYDTRLCGGLNMDLFWDIFYWLVPIYVFLLIPFFTFYYEADDGMLMAGTSVGTKPNNRLCEALKYQIATTIIFGLIFALCFIFLNETDIPVREYSVQGGFGKGAVYQVVPRTDNNGTILPFTSDQFEDMGSPDSASLSDVSRDPNLGSIQLQLNISTFFAGFMAFVGWFFFVLFGGIGLSALPLDLVLSFVNRPRHMDAVEFAEAQIALRERVNELVDLGELIKLEEEEKEQAGNNGGGGGWFNREARRKAHEDRKTVLQFKQAVFLLEQDVEDFQNCSANYTKYNPLIPWFSLLFGICGAIVSFFWILHIILFVLPDPPIVPFLNNYFQWFDGWFPLFGVLSVLVFSFYLLCCAVKGCFKFGLRFPGIIHLHPMKRGKTYMSSFLFNISLILLCSLPVVQFSTDAFADYARNTTVYQVFGTQIRYLKFFRWFWINNVFVYSLVILAMLTSLFLACRPRDSSANSLELRDRLRARRA</sequence>
<feature type="transmembrane region" description="Helical" evidence="5">
    <location>
        <begin position="510"/>
        <end position="528"/>
    </location>
</feature>
<organism evidence="6">
    <name type="scientific">Ditylum brightwellii</name>
    <dbReference type="NCBI Taxonomy" id="49249"/>
    <lineage>
        <taxon>Eukaryota</taxon>
        <taxon>Sar</taxon>
        <taxon>Stramenopiles</taxon>
        <taxon>Ochrophyta</taxon>
        <taxon>Bacillariophyta</taxon>
        <taxon>Mediophyceae</taxon>
        <taxon>Lithodesmiophycidae</taxon>
        <taxon>Lithodesmiales</taxon>
        <taxon>Lithodesmiaceae</taxon>
        <taxon>Ditylum</taxon>
    </lineage>
</organism>
<feature type="transmembrane region" description="Helical" evidence="5">
    <location>
        <begin position="408"/>
        <end position="432"/>
    </location>
</feature>
<comment type="subcellular location">
    <subcellularLocation>
        <location evidence="1">Membrane</location>
        <topology evidence="1">Multi-pass membrane protein</topology>
    </subcellularLocation>
</comment>
<proteinExistence type="predicted"/>
<evidence type="ECO:0000256" key="1">
    <source>
        <dbReference type="ARBA" id="ARBA00004141"/>
    </source>
</evidence>
<feature type="transmembrane region" description="Helical" evidence="5">
    <location>
        <begin position="137"/>
        <end position="156"/>
    </location>
</feature>
<dbReference type="EMBL" id="HBNS01053037">
    <property type="protein sequence ID" value="CAE4654237.1"/>
    <property type="molecule type" value="Transcribed_RNA"/>
</dbReference>
<dbReference type="GO" id="GO:0016020">
    <property type="term" value="C:membrane"/>
    <property type="evidence" value="ECO:0007669"/>
    <property type="project" value="UniProtKB-SubCell"/>
</dbReference>
<dbReference type="PANTHER" id="PTHR31652">
    <property type="entry name" value="LIMR FAMILY PROTEIN DDB_G0283707-RELATED"/>
    <property type="match status" value="1"/>
</dbReference>
<feature type="transmembrane region" description="Helical" evidence="5">
    <location>
        <begin position="453"/>
        <end position="472"/>
    </location>
</feature>
<evidence type="ECO:0000256" key="4">
    <source>
        <dbReference type="ARBA" id="ARBA00023136"/>
    </source>
</evidence>
<protein>
    <submittedName>
        <fullName evidence="6">Uncharacterized protein</fullName>
    </submittedName>
</protein>
<accession>A0A7S4SSD3</accession>
<evidence type="ECO:0000256" key="5">
    <source>
        <dbReference type="SAM" id="Phobius"/>
    </source>
</evidence>
<name>A0A7S4SSD3_9STRA</name>
<evidence type="ECO:0000256" key="2">
    <source>
        <dbReference type="ARBA" id="ARBA00022692"/>
    </source>
</evidence>
<keyword evidence="2 5" id="KW-0812">Transmembrane</keyword>
<feature type="transmembrane region" description="Helical" evidence="5">
    <location>
        <begin position="90"/>
        <end position="110"/>
    </location>
</feature>
<feature type="transmembrane region" description="Helical" evidence="5">
    <location>
        <begin position="230"/>
        <end position="260"/>
    </location>
</feature>
<evidence type="ECO:0000313" key="6">
    <source>
        <dbReference type="EMBL" id="CAE4654237.1"/>
    </source>
</evidence>
<feature type="transmembrane region" description="Helical" evidence="5">
    <location>
        <begin position="38"/>
        <end position="58"/>
    </location>
</feature>
<evidence type="ECO:0000256" key="3">
    <source>
        <dbReference type="ARBA" id="ARBA00022989"/>
    </source>
</evidence>
<gene>
    <name evidence="6" type="ORF">DBRI00130_LOCUS38748</name>
</gene>
<keyword evidence="4 5" id="KW-0472">Membrane</keyword>
<dbReference type="Pfam" id="PF04791">
    <property type="entry name" value="LMBR1"/>
    <property type="match status" value="2"/>
</dbReference>
<feature type="transmembrane region" description="Helical" evidence="5">
    <location>
        <begin position="6"/>
        <end position="26"/>
    </location>
</feature>
<keyword evidence="3 5" id="KW-1133">Transmembrane helix</keyword>
<dbReference type="InterPro" id="IPR006876">
    <property type="entry name" value="LMBR1-like_membr_prot"/>
</dbReference>
<reference evidence="6" key="1">
    <citation type="submission" date="2021-01" db="EMBL/GenBank/DDBJ databases">
        <authorList>
            <person name="Corre E."/>
            <person name="Pelletier E."/>
            <person name="Niang G."/>
            <person name="Scheremetjew M."/>
            <person name="Finn R."/>
            <person name="Kale V."/>
            <person name="Holt S."/>
            <person name="Cochrane G."/>
            <person name="Meng A."/>
            <person name="Brown T."/>
            <person name="Cohen L."/>
        </authorList>
    </citation>
    <scope>NUCLEOTIDE SEQUENCE</scope>
    <source>
        <strain evidence="6">GSO104</strain>
    </source>
</reference>
<dbReference type="PANTHER" id="PTHR31652:SF0">
    <property type="entry name" value="LIMR FAMILY PROTEIN DDB_G0283707-RELATED"/>
    <property type="match status" value="1"/>
</dbReference>
<feature type="transmembrane region" description="Helical" evidence="5">
    <location>
        <begin position="363"/>
        <end position="388"/>
    </location>
</feature>